<comment type="caution">
    <text evidence="2">The sequence shown here is derived from an EMBL/GenBank/DDBJ whole genome shotgun (WGS) entry which is preliminary data.</text>
</comment>
<dbReference type="Proteomes" id="UP001597076">
    <property type="component" value="Unassembled WGS sequence"/>
</dbReference>
<keyword evidence="3" id="KW-1185">Reference proteome</keyword>
<proteinExistence type="predicted"/>
<keyword evidence="1" id="KW-1133">Transmembrane helix</keyword>
<accession>A0ABD6BIS1</accession>
<sequence>MSERNLIEEIEARLEYIPRWKVILGVLLLLPPVTILGMGFLIYELHQAGKRLREDETGTPSVGETESDV</sequence>
<keyword evidence="1" id="KW-0812">Transmembrane</keyword>
<evidence type="ECO:0000313" key="3">
    <source>
        <dbReference type="Proteomes" id="UP001597076"/>
    </source>
</evidence>
<gene>
    <name evidence="2" type="ORF">ACFR99_13650</name>
</gene>
<evidence type="ECO:0000256" key="1">
    <source>
        <dbReference type="SAM" id="Phobius"/>
    </source>
</evidence>
<keyword evidence="1" id="KW-0472">Membrane</keyword>
<name>A0ABD6BIS1_9EURY</name>
<dbReference type="EMBL" id="JBHUDI010000008">
    <property type="protein sequence ID" value="MFD1564585.1"/>
    <property type="molecule type" value="Genomic_DNA"/>
</dbReference>
<feature type="transmembrane region" description="Helical" evidence="1">
    <location>
        <begin position="20"/>
        <end position="43"/>
    </location>
</feature>
<reference evidence="2 3" key="1">
    <citation type="journal article" date="2019" name="Int. J. Syst. Evol. Microbiol.">
        <title>The Global Catalogue of Microorganisms (GCM) 10K type strain sequencing project: providing services to taxonomists for standard genome sequencing and annotation.</title>
        <authorList>
            <consortium name="The Broad Institute Genomics Platform"/>
            <consortium name="The Broad Institute Genome Sequencing Center for Infectious Disease"/>
            <person name="Wu L."/>
            <person name="Ma J."/>
        </authorList>
    </citation>
    <scope>NUCLEOTIDE SEQUENCE [LARGE SCALE GENOMIC DNA]</scope>
    <source>
        <strain evidence="2 3">CGMCC 1.12230</strain>
    </source>
</reference>
<organism evidence="2 3">
    <name type="scientific">Haloarchaeobius amylolyticus</name>
    <dbReference type="NCBI Taxonomy" id="1198296"/>
    <lineage>
        <taxon>Archaea</taxon>
        <taxon>Methanobacteriati</taxon>
        <taxon>Methanobacteriota</taxon>
        <taxon>Stenosarchaea group</taxon>
        <taxon>Halobacteria</taxon>
        <taxon>Halobacteriales</taxon>
        <taxon>Halorubellaceae</taxon>
        <taxon>Haloarchaeobius</taxon>
    </lineage>
</organism>
<protein>
    <submittedName>
        <fullName evidence="2">Uncharacterized protein</fullName>
    </submittedName>
</protein>
<dbReference type="RefSeq" id="WP_390288251.1">
    <property type="nucleotide sequence ID" value="NZ_JBHUDI010000008.1"/>
</dbReference>
<evidence type="ECO:0000313" key="2">
    <source>
        <dbReference type="EMBL" id="MFD1564585.1"/>
    </source>
</evidence>
<dbReference type="AlphaFoldDB" id="A0ABD6BIS1"/>